<dbReference type="Pfam" id="PF07311">
    <property type="entry name" value="Dodecin"/>
    <property type="match status" value="1"/>
</dbReference>
<keyword evidence="2" id="KW-1185">Reference proteome</keyword>
<evidence type="ECO:0000313" key="2">
    <source>
        <dbReference type="Proteomes" id="UP000324479"/>
    </source>
</evidence>
<proteinExistence type="predicted"/>
<protein>
    <submittedName>
        <fullName evidence="1">Dodecin domain-containing protein</fullName>
    </submittedName>
</protein>
<accession>A0A5M6D6N2</accession>
<reference evidence="1 2" key="1">
    <citation type="submission" date="2019-08" db="EMBL/GenBank/DDBJ databases">
        <authorList>
            <person name="Dhanesh K."/>
            <person name="Kumar G."/>
            <person name="Sasikala C."/>
            <person name="Venkata Ramana C."/>
        </authorList>
    </citation>
    <scope>NUCLEOTIDE SEQUENCE [LARGE SCALE GENOMIC DNA]</scope>
    <source>
        <strain evidence="1 2">JC645</strain>
    </source>
</reference>
<dbReference type="InterPro" id="IPR025543">
    <property type="entry name" value="Dodecin-like"/>
</dbReference>
<dbReference type="PANTHER" id="PTHR39324:SF1">
    <property type="entry name" value="CALCIUM DODECIN"/>
    <property type="match status" value="1"/>
</dbReference>
<dbReference type="PANTHER" id="PTHR39324">
    <property type="entry name" value="CALCIUM DODECIN"/>
    <property type="match status" value="1"/>
</dbReference>
<comment type="caution">
    <text evidence="1">The sequence shown here is derived from an EMBL/GenBank/DDBJ whole genome shotgun (WGS) entry which is preliminary data.</text>
</comment>
<name>A0A5M6D6N2_9BACT</name>
<dbReference type="Gene3D" id="3.30.1660.10">
    <property type="entry name" value="Flavin-binding protein dodecin"/>
    <property type="match status" value="1"/>
</dbReference>
<evidence type="ECO:0000313" key="1">
    <source>
        <dbReference type="EMBL" id="KAA5543204.1"/>
    </source>
</evidence>
<dbReference type="SUPFAM" id="SSF89807">
    <property type="entry name" value="Dodecin-like"/>
    <property type="match status" value="1"/>
</dbReference>
<sequence length="68" mass="7283">MELAKVVQIVSTSHESFDDAVNLGVANAAKTIRGISGVKVTDWTAKVKGDKIISYKVTMDIAFAVESK</sequence>
<dbReference type="InterPro" id="IPR009923">
    <property type="entry name" value="Dodecin"/>
</dbReference>
<dbReference type="InterPro" id="IPR036694">
    <property type="entry name" value="Dodecin-like_sf"/>
</dbReference>
<dbReference type="AlphaFoldDB" id="A0A5M6D6N2"/>
<organism evidence="1 2">
    <name type="scientific">Roseiconus nitratireducens</name>
    <dbReference type="NCBI Taxonomy" id="2605748"/>
    <lineage>
        <taxon>Bacteria</taxon>
        <taxon>Pseudomonadati</taxon>
        <taxon>Planctomycetota</taxon>
        <taxon>Planctomycetia</taxon>
        <taxon>Pirellulales</taxon>
        <taxon>Pirellulaceae</taxon>
        <taxon>Roseiconus</taxon>
    </lineage>
</organism>
<dbReference type="EMBL" id="VWOX01000006">
    <property type="protein sequence ID" value="KAA5543204.1"/>
    <property type="molecule type" value="Genomic_DNA"/>
</dbReference>
<dbReference type="Proteomes" id="UP000324479">
    <property type="component" value="Unassembled WGS sequence"/>
</dbReference>
<gene>
    <name evidence="1" type="ORF">FYK55_13075</name>
</gene>
<dbReference type="RefSeq" id="WP_150076870.1">
    <property type="nucleotide sequence ID" value="NZ_VWOX01000006.1"/>
</dbReference>